<keyword evidence="4" id="KW-1185">Reference proteome</keyword>
<dbReference type="EMBL" id="FNNG01000009">
    <property type="protein sequence ID" value="SDX33800.1"/>
    <property type="molecule type" value="Genomic_DNA"/>
</dbReference>
<evidence type="ECO:0000313" key="3">
    <source>
        <dbReference type="EMBL" id="SDX33800.1"/>
    </source>
</evidence>
<dbReference type="InterPro" id="IPR052738">
    <property type="entry name" value="ABC-Tungstate_binding"/>
</dbReference>
<dbReference type="PANTHER" id="PTHR37945">
    <property type="entry name" value="EXTRACELLULAR TUNGSTATE BINDING PROTEIN"/>
    <property type="match status" value="1"/>
</dbReference>
<dbReference type="PROSITE" id="PS51257">
    <property type="entry name" value="PROKAR_LIPOPROTEIN"/>
    <property type="match status" value="1"/>
</dbReference>
<evidence type="ECO:0000256" key="1">
    <source>
        <dbReference type="SAM" id="SignalP"/>
    </source>
</evidence>
<keyword evidence="1" id="KW-0732">Signal</keyword>
<dbReference type="InterPro" id="IPR024370">
    <property type="entry name" value="PBP_domain"/>
</dbReference>
<dbReference type="Gene3D" id="3.40.190.10">
    <property type="entry name" value="Periplasmic binding protein-like II"/>
    <property type="match status" value="2"/>
</dbReference>
<feature type="domain" description="PBP" evidence="2">
    <location>
        <begin position="52"/>
        <end position="284"/>
    </location>
</feature>
<feature type="signal peptide" evidence="1">
    <location>
        <begin position="1"/>
        <end position="19"/>
    </location>
</feature>
<gene>
    <name evidence="3" type="ORF">SAMN05660923_02152</name>
</gene>
<dbReference type="SUPFAM" id="SSF53850">
    <property type="entry name" value="Periplasmic binding protein-like II"/>
    <property type="match status" value="1"/>
</dbReference>
<dbReference type="RefSeq" id="WP_234949885.1">
    <property type="nucleotide sequence ID" value="NZ_BSYN01000008.1"/>
</dbReference>
<dbReference type="Pfam" id="PF12849">
    <property type="entry name" value="PBP_like_2"/>
    <property type="match status" value="1"/>
</dbReference>
<protein>
    <submittedName>
        <fullName evidence="3">Tungstate transport system substrate-binding protein</fullName>
    </submittedName>
</protein>
<proteinExistence type="predicted"/>
<dbReference type="Proteomes" id="UP000198828">
    <property type="component" value="Unassembled WGS sequence"/>
</dbReference>
<organism evidence="3 4">
    <name type="scientific">Tepidimicrobium xylanilyticum</name>
    <dbReference type="NCBI Taxonomy" id="1123352"/>
    <lineage>
        <taxon>Bacteria</taxon>
        <taxon>Bacillati</taxon>
        <taxon>Bacillota</taxon>
        <taxon>Tissierellia</taxon>
        <taxon>Tissierellales</taxon>
        <taxon>Tepidimicrobiaceae</taxon>
        <taxon>Tepidimicrobium</taxon>
    </lineage>
</organism>
<accession>A0A1H3AVN9</accession>
<feature type="chain" id="PRO_5039124116" evidence="1">
    <location>
        <begin position="20"/>
        <end position="310"/>
    </location>
</feature>
<evidence type="ECO:0000259" key="2">
    <source>
        <dbReference type="Pfam" id="PF12849"/>
    </source>
</evidence>
<dbReference type="AlphaFoldDB" id="A0A1H3AVN9"/>
<dbReference type="PANTHER" id="PTHR37945:SF1">
    <property type="entry name" value="EXTRACELLULAR TUNGSTATE BINDING PROTEIN"/>
    <property type="match status" value="1"/>
</dbReference>
<sequence length="310" mass="34498">MKRILALTLSILLIFTVLVGCTPKDEGQDVGEVEENVDSVEENDVVENGVEEETGGRIILATTTSTQDSGLLDYILPIFEEETGIEVDVIAVGTGKALQMGRDGDADILLVHAKESEEEFVAEGYGKVRKDVMYNDFILVGPKEDPLNLKENSPNDILEGLKTIAKNEYTFISRGDDSGTHKKELSIWKEAQIEPAGEWYLEAGSGMGDVLKISDEKQAYTISDRATYLSMRDTLDLDIIIEGDENLFNQYGIIPVNPEKFDDEVKERIDEEGAERFMDWLLSPDTQLLIGEYGVEEYGMPLFVPNAKLD</sequence>
<name>A0A1H3AVN9_9FIRM</name>
<evidence type="ECO:0000313" key="4">
    <source>
        <dbReference type="Proteomes" id="UP000198828"/>
    </source>
</evidence>
<reference evidence="3 4" key="1">
    <citation type="submission" date="2016-10" db="EMBL/GenBank/DDBJ databases">
        <authorList>
            <person name="de Groot N.N."/>
        </authorList>
    </citation>
    <scope>NUCLEOTIDE SEQUENCE [LARGE SCALE GENOMIC DNA]</scope>
    <source>
        <strain evidence="3 4">DSM 23310</strain>
    </source>
</reference>